<keyword evidence="7" id="KW-0547">Nucleotide-binding</keyword>
<accession>M8CEU0</accession>
<dbReference type="GO" id="GO:0005524">
    <property type="term" value="F:ATP binding"/>
    <property type="evidence" value="ECO:0007669"/>
    <property type="project" value="UniProtKB-UniRule"/>
</dbReference>
<keyword evidence="5" id="KW-0723">Serine/threonine-protein kinase</keyword>
<keyword evidence="9" id="KW-0067">ATP-binding</keyword>
<evidence type="ECO:0000256" key="11">
    <source>
        <dbReference type="ARBA" id="ARBA00054261"/>
    </source>
</evidence>
<organism evidence="13">
    <name type="scientific">Aegilops tauschii</name>
    <name type="common">Tausch's goatgrass</name>
    <name type="synonym">Aegilops squarrosa</name>
    <dbReference type="NCBI Taxonomy" id="37682"/>
    <lineage>
        <taxon>Eukaryota</taxon>
        <taxon>Viridiplantae</taxon>
        <taxon>Streptophyta</taxon>
        <taxon>Embryophyta</taxon>
        <taxon>Tracheophyta</taxon>
        <taxon>Spermatophyta</taxon>
        <taxon>Magnoliopsida</taxon>
        <taxon>Liliopsida</taxon>
        <taxon>Poales</taxon>
        <taxon>Poaceae</taxon>
        <taxon>BOP clade</taxon>
        <taxon>Pooideae</taxon>
        <taxon>Triticodae</taxon>
        <taxon>Triticeae</taxon>
        <taxon>Triticinae</taxon>
        <taxon>Aegilops</taxon>
    </lineage>
</organism>
<evidence type="ECO:0000259" key="12">
    <source>
        <dbReference type="PROSITE" id="PS50011"/>
    </source>
</evidence>
<evidence type="ECO:0000256" key="5">
    <source>
        <dbReference type="ARBA" id="ARBA00022527"/>
    </source>
</evidence>
<dbReference type="InterPro" id="IPR001245">
    <property type="entry name" value="Ser-Thr/Tyr_kinase_cat_dom"/>
</dbReference>
<sequence>MSNCFVKPTSRSEGEILQSANLAYRELRAATRNFRPDSVLGEGGFGVVFKGWVDETTFAPPSGDKTGMPIAVKKLNQEGIQGHREWLAEVNYLGQLSHPNLVKLLGYCLEDVQHLLVYEFMPRGSLENHMFRRGSHFKPLSWNLRMNVALGAAKGLAFLHSDKANVIYRDFKMGNVLLDSNYNAKLSDFGLARDGRADDKSHVSTRVMGTYGYAAPEYLDTGHLTTKCDVYSFGVVLLEMLSGRRALDKNRPAGEHKLVEWASPYLTSKRRISQILDARLGGQYPLGSAQKAAALALKCISVDPKARPSMEQVVAVLEQLQDDKETVVTGGGACGFFRMFSNYENRHLGPRSALWLVALVRPLCHIGLKPCTFIWTCEECGDYLQAQQLTQKAGERFPAHCLKRLFLLLLMDLLSQFVLPSFLYTRPQTQITGTKTQPKYVVLGAHCVMHLLLLSNSLIPNNASHDLLCCVSPSGNEEDALLARFLTIKAAAADLRAKRKSLKLAPVDALQLCVLETKSSLPP</sequence>
<dbReference type="PROSITE" id="PS00108">
    <property type="entry name" value="PROTEIN_KINASE_ST"/>
    <property type="match status" value="1"/>
</dbReference>
<comment type="similarity">
    <text evidence="2">Belongs to the protein kinase superfamily. Ser/Thr protein kinase family.</text>
</comment>
<evidence type="ECO:0000256" key="2">
    <source>
        <dbReference type="ARBA" id="ARBA00008684"/>
    </source>
</evidence>
<dbReference type="InterPro" id="IPR000719">
    <property type="entry name" value="Prot_kinase_dom"/>
</dbReference>
<reference evidence="13" key="1">
    <citation type="submission" date="2015-06" db="UniProtKB">
        <authorList>
            <consortium name="EnsemblPlants"/>
        </authorList>
    </citation>
    <scope>IDENTIFICATION</scope>
</reference>
<dbReference type="GO" id="GO:0005886">
    <property type="term" value="C:plasma membrane"/>
    <property type="evidence" value="ECO:0007669"/>
    <property type="project" value="UniProtKB-SubCell"/>
</dbReference>
<evidence type="ECO:0000256" key="3">
    <source>
        <dbReference type="ARBA" id="ARBA00012513"/>
    </source>
</evidence>
<comment type="subcellular location">
    <subcellularLocation>
        <location evidence="1">Cell membrane</location>
    </subcellularLocation>
</comment>
<dbReference type="GO" id="GO:0004674">
    <property type="term" value="F:protein serine/threonine kinase activity"/>
    <property type="evidence" value="ECO:0007669"/>
    <property type="project" value="UniProtKB-KW"/>
</dbReference>
<evidence type="ECO:0000256" key="1">
    <source>
        <dbReference type="ARBA" id="ARBA00004236"/>
    </source>
</evidence>
<dbReference type="InterPro" id="IPR017441">
    <property type="entry name" value="Protein_kinase_ATP_BS"/>
</dbReference>
<proteinExistence type="inferred from homology"/>
<dbReference type="FunFam" id="3.30.200.20:FF:000228">
    <property type="entry name" value="Serine/threonine-protein kinase BIK1"/>
    <property type="match status" value="1"/>
</dbReference>
<keyword evidence="8" id="KW-0418">Kinase</keyword>
<evidence type="ECO:0000256" key="6">
    <source>
        <dbReference type="ARBA" id="ARBA00022679"/>
    </source>
</evidence>
<dbReference type="PROSITE" id="PS00107">
    <property type="entry name" value="PROTEIN_KINASE_ATP"/>
    <property type="match status" value="1"/>
</dbReference>
<dbReference type="InterPro" id="IPR008271">
    <property type="entry name" value="Ser/Thr_kinase_AS"/>
</dbReference>
<dbReference type="ExpressionAtlas" id="M8CEU0">
    <property type="expression patterns" value="baseline"/>
</dbReference>
<dbReference type="PANTHER" id="PTHR45621">
    <property type="entry name" value="OS01G0588500 PROTEIN-RELATED"/>
    <property type="match status" value="1"/>
</dbReference>
<dbReference type="InterPro" id="IPR011009">
    <property type="entry name" value="Kinase-like_dom_sf"/>
</dbReference>
<dbReference type="EC" id="2.7.11.1" evidence="3"/>
<evidence type="ECO:0000256" key="9">
    <source>
        <dbReference type="ARBA" id="ARBA00022840"/>
    </source>
</evidence>
<dbReference type="PROSITE" id="PS50011">
    <property type="entry name" value="PROTEIN_KINASE_DOM"/>
    <property type="match status" value="1"/>
</dbReference>
<dbReference type="Gene3D" id="1.10.510.10">
    <property type="entry name" value="Transferase(Phosphotransferase) domain 1"/>
    <property type="match status" value="1"/>
</dbReference>
<dbReference type="SUPFAM" id="SSF56112">
    <property type="entry name" value="Protein kinase-like (PK-like)"/>
    <property type="match status" value="1"/>
</dbReference>
<feature type="domain" description="Protein kinase" evidence="12">
    <location>
        <begin position="34"/>
        <end position="320"/>
    </location>
</feature>
<name>M8CEU0_AEGTA</name>
<protein>
    <recommendedName>
        <fullName evidence="3">non-specific serine/threonine protein kinase</fullName>
        <ecNumber evidence="3">2.7.11.1</ecNumber>
    </recommendedName>
</protein>
<evidence type="ECO:0000256" key="7">
    <source>
        <dbReference type="ARBA" id="ARBA00022741"/>
    </source>
</evidence>
<dbReference type="FunFam" id="1.10.510.10:FF:000032">
    <property type="entry name" value="Serine/threonine-protein kinase PBS1"/>
    <property type="match status" value="1"/>
</dbReference>
<dbReference type="Pfam" id="PF07714">
    <property type="entry name" value="PK_Tyr_Ser-Thr"/>
    <property type="match status" value="1"/>
</dbReference>
<evidence type="ECO:0000256" key="8">
    <source>
        <dbReference type="ARBA" id="ARBA00022777"/>
    </source>
</evidence>
<dbReference type="Gene3D" id="3.30.200.20">
    <property type="entry name" value="Phosphorylase Kinase, domain 1"/>
    <property type="match status" value="1"/>
</dbReference>
<evidence type="ECO:0000256" key="4">
    <source>
        <dbReference type="ARBA" id="ARBA00022475"/>
    </source>
</evidence>
<evidence type="ECO:0000256" key="10">
    <source>
        <dbReference type="ARBA" id="ARBA00023136"/>
    </source>
</evidence>
<dbReference type="InterPro" id="IPR050823">
    <property type="entry name" value="Plant_Ser_Thr_Prot_Kinase"/>
</dbReference>
<keyword evidence="10" id="KW-0472">Membrane</keyword>
<keyword evidence="6" id="KW-0808">Transferase</keyword>
<dbReference type="EnsemblPlants" id="EMT32718">
    <property type="protein sequence ID" value="EMT32718"/>
    <property type="gene ID" value="F775_17326"/>
</dbReference>
<comment type="function">
    <text evidence="11">May be involved in plant defense signaling.</text>
</comment>
<evidence type="ECO:0000313" key="13">
    <source>
        <dbReference type="EnsemblPlants" id="EMT32718"/>
    </source>
</evidence>
<keyword evidence="4" id="KW-1003">Cell membrane</keyword>
<dbReference type="AlphaFoldDB" id="M8CEU0"/>